<comment type="subcellular location">
    <subcellularLocation>
        <location evidence="1">Membrane</location>
        <topology evidence="1">Multi-pass membrane protein</topology>
    </subcellularLocation>
</comment>
<keyword evidence="5 7" id="KW-0472">Membrane</keyword>
<name>A0A7M5VD41_9CNID</name>
<evidence type="ECO:0000256" key="7">
    <source>
        <dbReference type="RuleBase" id="RU363053"/>
    </source>
</evidence>
<keyword evidence="4 7" id="KW-1133">Transmembrane helix</keyword>
<evidence type="ECO:0000256" key="3">
    <source>
        <dbReference type="ARBA" id="ARBA00022692"/>
    </source>
</evidence>
<accession>A0A7M5VD41</accession>
<dbReference type="GO" id="GO:0005739">
    <property type="term" value="C:mitochondrion"/>
    <property type="evidence" value="ECO:0007669"/>
    <property type="project" value="TreeGrafter"/>
</dbReference>
<evidence type="ECO:0000256" key="5">
    <source>
        <dbReference type="ARBA" id="ARBA00023136"/>
    </source>
</evidence>
<dbReference type="EnsemblMetazoa" id="CLYHEMT010723.1">
    <property type="protein sequence ID" value="CLYHEMP010723.1"/>
    <property type="gene ID" value="CLYHEMG010723"/>
</dbReference>
<dbReference type="PANTHER" id="PTHR11266:SF17">
    <property type="entry name" value="PROTEIN MPV17"/>
    <property type="match status" value="1"/>
</dbReference>
<dbReference type="AlphaFoldDB" id="A0A7M5VD41"/>
<proteinExistence type="inferred from homology"/>
<keyword evidence="3 7" id="KW-0812">Transmembrane</keyword>
<protein>
    <recommendedName>
        <fullName evidence="6">Mitochondrial inner membrane protein Mpv17</fullName>
    </recommendedName>
</protein>
<sequence>MAKRLLNFYNRLLVAHPWKTTVISTGVLCASGDVLAQQFVEKTRKHDYQRTFKFFVMGSCFIGPGLRVWYGVLEKYVTGAAQTLAIKKMLCDQLLWAPPFIASFFCISDALSGKSMTDMKENLINNYPGALQVNYYIWPWVQLVNFYFVPLSHRVLVVNCVALFWNTFLAYTVNKKSIPTAITVE</sequence>
<dbReference type="Proteomes" id="UP000594262">
    <property type="component" value="Unplaced"/>
</dbReference>
<reference evidence="8" key="1">
    <citation type="submission" date="2021-01" db="UniProtKB">
        <authorList>
            <consortium name="EnsemblMetazoa"/>
        </authorList>
    </citation>
    <scope>IDENTIFICATION</scope>
</reference>
<evidence type="ECO:0000256" key="2">
    <source>
        <dbReference type="ARBA" id="ARBA00006824"/>
    </source>
</evidence>
<feature type="transmembrane region" description="Helical" evidence="7">
    <location>
        <begin position="54"/>
        <end position="73"/>
    </location>
</feature>
<dbReference type="OrthoDB" id="430207at2759"/>
<feature type="transmembrane region" description="Helical" evidence="7">
    <location>
        <begin position="155"/>
        <end position="173"/>
    </location>
</feature>
<dbReference type="PANTHER" id="PTHR11266">
    <property type="entry name" value="PEROXISOMAL MEMBRANE PROTEIN 2, PXMP2 MPV17"/>
    <property type="match status" value="1"/>
</dbReference>
<comment type="similarity">
    <text evidence="2 7">Belongs to the peroxisomal membrane protein PXMP2/4 family.</text>
</comment>
<evidence type="ECO:0000313" key="8">
    <source>
        <dbReference type="EnsemblMetazoa" id="CLYHEMP010723.1"/>
    </source>
</evidence>
<evidence type="ECO:0000313" key="9">
    <source>
        <dbReference type="Proteomes" id="UP000594262"/>
    </source>
</evidence>
<organism evidence="8 9">
    <name type="scientific">Clytia hemisphaerica</name>
    <dbReference type="NCBI Taxonomy" id="252671"/>
    <lineage>
        <taxon>Eukaryota</taxon>
        <taxon>Metazoa</taxon>
        <taxon>Cnidaria</taxon>
        <taxon>Hydrozoa</taxon>
        <taxon>Hydroidolina</taxon>
        <taxon>Leptothecata</taxon>
        <taxon>Obeliida</taxon>
        <taxon>Clytiidae</taxon>
        <taxon>Clytia</taxon>
    </lineage>
</organism>
<evidence type="ECO:0000256" key="1">
    <source>
        <dbReference type="ARBA" id="ARBA00004141"/>
    </source>
</evidence>
<feature type="transmembrane region" description="Helical" evidence="7">
    <location>
        <begin position="93"/>
        <end position="112"/>
    </location>
</feature>
<dbReference type="InterPro" id="IPR007248">
    <property type="entry name" value="Mpv17_PMP22"/>
</dbReference>
<keyword evidence="9" id="KW-1185">Reference proteome</keyword>
<evidence type="ECO:0000256" key="6">
    <source>
        <dbReference type="ARBA" id="ARBA00049743"/>
    </source>
</evidence>
<dbReference type="Pfam" id="PF04117">
    <property type="entry name" value="Mpv17_PMP22"/>
    <property type="match status" value="1"/>
</dbReference>
<dbReference type="GO" id="GO:0016020">
    <property type="term" value="C:membrane"/>
    <property type="evidence" value="ECO:0007669"/>
    <property type="project" value="UniProtKB-SubCell"/>
</dbReference>
<evidence type="ECO:0000256" key="4">
    <source>
        <dbReference type="ARBA" id="ARBA00022989"/>
    </source>
</evidence>